<sequence>MRILKIFLAALVVFFPINAFAYTECTVNVVRIWIGSGDLYIHYAQGAAVIPSSNTDRDALLALATTAFTAGRSITIRFQADGVVCTSAGARSDVWGIYLNPT</sequence>
<feature type="chain" id="PRO_5013281301" evidence="1">
    <location>
        <begin position="22"/>
        <end position="102"/>
    </location>
</feature>
<feature type="signal peptide" evidence="1">
    <location>
        <begin position="1"/>
        <end position="21"/>
    </location>
</feature>
<dbReference type="RefSeq" id="WP_088874720.1">
    <property type="nucleotide sequence ID" value="NZ_CP022112.1"/>
</dbReference>
<accession>A0A248K1H3</accession>
<keyword evidence="3" id="KW-1185">Reference proteome</keyword>
<dbReference type="EMBL" id="CP022112">
    <property type="protein sequence ID" value="ASG24284.1"/>
    <property type="molecule type" value="Genomic_DNA"/>
</dbReference>
<evidence type="ECO:0000313" key="2">
    <source>
        <dbReference type="EMBL" id="ASG24284.1"/>
    </source>
</evidence>
<evidence type="ECO:0000313" key="3">
    <source>
        <dbReference type="Proteomes" id="UP000197153"/>
    </source>
</evidence>
<reference evidence="2 3" key="1">
    <citation type="submission" date="2017-06" db="EMBL/GenBank/DDBJ databases">
        <title>Complete genome sequence of Nitrospirillum amazonense strain CBAmC, an endophytic nitrogen-fixing and plant growth-promoting bacterium, isolated from sugarcane.</title>
        <authorList>
            <person name="Schwab S."/>
            <person name="dos Santos Teixeira K.R."/>
            <person name="Simoes Araujo J.L."/>
            <person name="Soares Vidal M."/>
            <person name="Borges de Freitas H.R."/>
            <person name="Rivello Crivelaro A.L."/>
            <person name="Bueno de Camargo Nunes A."/>
            <person name="dos Santos C.M."/>
            <person name="Palmeira da Silva Rosa D."/>
            <person name="da Silva Padilha D."/>
            <person name="da Silva E."/>
            <person name="Araujo Terra L."/>
            <person name="Soares Mendes V."/>
            <person name="Farinelli L."/>
            <person name="Magalhaes Cruz L."/>
            <person name="Baldani J.I."/>
        </authorList>
    </citation>
    <scope>NUCLEOTIDE SEQUENCE [LARGE SCALE GENOMIC DNA]</scope>
    <source>
        <strain evidence="2 3">CBAmC</strain>
    </source>
</reference>
<keyword evidence="1" id="KW-0732">Signal</keyword>
<dbReference type="AlphaFoldDB" id="A0A248K1H3"/>
<name>A0A248K1H3_9PROT</name>
<gene>
    <name evidence="2" type="ORF">Y958_25610</name>
</gene>
<evidence type="ECO:0000256" key="1">
    <source>
        <dbReference type="SAM" id="SignalP"/>
    </source>
</evidence>
<proteinExistence type="predicted"/>
<protein>
    <submittedName>
        <fullName evidence="2">Uncharacterized protein</fullName>
    </submittedName>
</protein>
<dbReference type="Proteomes" id="UP000197153">
    <property type="component" value="Chromosome 3"/>
</dbReference>
<organism evidence="2 3">
    <name type="scientific">Nitrospirillum viridazoti CBAmc</name>
    <dbReference type="NCBI Taxonomy" id="1441467"/>
    <lineage>
        <taxon>Bacteria</taxon>
        <taxon>Pseudomonadati</taxon>
        <taxon>Pseudomonadota</taxon>
        <taxon>Alphaproteobacteria</taxon>
        <taxon>Rhodospirillales</taxon>
        <taxon>Azospirillaceae</taxon>
        <taxon>Nitrospirillum</taxon>
        <taxon>Nitrospirillum viridazoti</taxon>
    </lineage>
</organism>
<dbReference type="KEGG" id="nao:Y958_25610"/>